<dbReference type="Proteomes" id="UP001497453">
    <property type="component" value="Chromosome 1"/>
</dbReference>
<evidence type="ECO:0000259" key="1">
    <source>
        <dbReference type="Pfam" id="PF05699"/>
    </source>
</evidence>
<reference evidence="3" key="1">
    <citation type="submission" date="2024-04" db="EMBL/GenBank/DDBJ databases">
        <authorList>
            <person name="Shaw F."/>
            <person name="Minotto A."/>
        </authorList>
    </citation>
    <scope>NUCLEOTIDE SEQUENCE [LARGE SCALE GENOMIC DNA]</scope>
</reference>
<evidence type="ECO:0000313" key="3">
    <source>
        <dbReference type="Proteomes" id="UP001497453"/>
    </source>
</evidence>
<organism evidence="2 3">
    <name type="scientific">Somion occarium</name>
    <dbReference type="NCBI Taxonomy" id="3059160"/>
    <lineage>
        <taxon>Eukaryota</taxon>
        <taxon>Fungi</taxon>
        <taxon>Dikarya</taxon>
        <taxon>Basidiomycota</taxon>
        <taxon>Agaricomycotina</taxon>
        <taxon>Agaricomycetes</taxon>
        <taxon>Polyporales</taxon>
        <taxon>Cerrenaceae</taxon>
        <taxon>Somion</taxon>
    </lineage>
</organism>
<dbReference type="EMBL" id="OZ037944">
    <property type="protein sequence ID" value="CAL1697116.1"/>
    <property type="molecule type" value="Genomic_DNA"/>
</dbReference>
<protein>
    <recommendedName>
        <fullName evidence="1">HAT C-terminal dimerisation domain-containing protein</fullName>
    </recommendedName>
</protein>
<feature type="domain" description="HAT C-terminal dimerisation" evidence="1">
    <location>
        <begin position="20"/>
        <end position="64"/>
    </location>
</feature>
<gene>
    <name evidence="2" type="ORF">GFSPODELE1_LOCUS1493</name>
</gene>
<proteinExistence type="predicted"/>
<accession>A0ABP1CN30</accession>
<dbReference type="Pfam" id="PF05699">
    <property type="entry name" value="Dimer_Tnp_hAT"/>
    <property type="match status" value="1"/>
</dbReference>
<dbReference type="InterPro" id="IPR008906">
    <property type="entry name" value="HATC_C_dom"/>
</dbReference>
<sequence length="84" mass="9720">MPSKYNFDDDEPMDIPPTEELDGYLKNRPLNFNRSAHALDWWHTNAQRYLNVARFAWDVLAIAVVDMIQCHCAARVSNLRLSGN</sequence>
<evidence type="ECO:0000313" key="2">
    <source>
        <dbReference type="EMBL" id="CAL1697116.1"/>
    </source>
</evidence>
<name>A0ABP1CN30_9APHY</name>
<keyword evidence="3" id="KW-1185">Reference proteome</keyword>